<proteinExistence type="predicted"/>
<comment type="caution">
    <text evidence="2">The sequence shown here is derived from an EMBL/GenBank/DDBJ whole genome shotgun (WGS) entry which is preliminary data.</text>
</comment>
<dbReference type="Proteomes" id="UP000813385">
    <property type="component" value="Unassembled WGS sequence"/>
</dbReference>
<keyword evidence="3" id="KW-1185">Reference proteome</keyword>
<sequence length="216" mass="23847">MRDLSQNQNGSTRPGPPFPRPSSCQLDHPRVLTEHIPPRKSNHHQQGSHSILVISAKKHSTHHSQQVFMTPSCIRVAATVQLWRARVGRPLRITHAAVQPALLAPGILWHPPLASGSLPPVHHTISRTHGSPSSPPLRRDSCSRPPAAFHPRRSSSSREKKQENSRTRSRHRLRAQGPGARNSRLHNTETGEARNPFRSGAKSSPALRRSSAVLCS</sequence>
<gene>
    <name evidence="2" type="ORF">B0T11DRAFT_135586</name>
</gene>
<evidence type="ECO:0000313" key="3">
    <source>
        <dbReference type="Proteomes" id="UP000813385"/>
    </source>
</evidence>
<reference evidence="2" key="1">
    <citation type="journal article" date="2021" name="Nat. Commun.">
        <title>Genetic determinants of endophytism in the Arabidopsis root mycobiome.</title>
        <authorList>
            <person name="Mesny F."/>
            <person name="Miyauchi S."/>
            <person name="Thiergart T."/>
            <person name="Pickel B."/>
            <person name="Atanasova L."/>
            <person name="Karlsson M."/>
            <person name="Huettel B."/>
            <person name="Barry K.W."/>
            <person name="Haridas S."/>
            <person name="Chen C."/>
            <person name="Bauer D."/>
            <person name="Andreopoulos W."/>
            <person name="Pangilinan J."/>
            <person name="LaButti K."/>
            <person name="Riley R."/>
            <person name="Lipzen A."/>
            <person name="Clum A."/>
            <person name="Drula E."/>
            <person name="Henrissat B."/>
            <person name="Kohler A."/>
            <person name="Grigoriev I.V."/>
            <person name="Martin F.M."/>
            <person name="Hacquard S."/>
        </authorList>
    </citation>
    <scope>NUCLEOTIDE SEQUENCE</scope>
    <source>
        <strain evidence="2">MPI-CAGE-AT-0016</strain>
    </source>
</reference>
<feature type="region of interest" description="Disordered" evidence="1">
    <location>
        <begin position="120"/>
        <end position="216"/>
    </location>
</feature>
<dbReference type="EMBL" id="JAGPXD010000006">
    <property type="protein sequence ID" value="KAH7349897.1"/>
    <property type="molecule type" value="Genomic_DNA"/>
</dbReference>
<accession>A0A8K0TAP9</accession>
<name>A0A8K0TAP9_9PEZI</name>
<feature type="compositionally biased region" description="Polar residues" evidence="1">
    <location>
        <begin position="1"/>
        <end position="12"/>
    </location>
</feature>
<organism evidence="2 3">
    <name type="scientific">Plectosphaerella cucumerina</name>
    <dbReference type="NCBI Taxonomy" id="40658"/>
    <lineage>
        <taxon>Eukaryota</taxon>
        <taxon>Fungi</taxon>
        <taxon>Dikarya</taxon>
        <taxon>Ascomycota</taxon>
        <taxon>Pezizomycotina</taxon>
        <taxon>Sordariomycetes</taxon>
        <taxon>Hypocreomycetidae</taxon>
        <taxon>Glomerellales</taxon>
        <taxon>Plectosphaerellaceae</taxon>
        <taxon>Plectosphaerella</taxon>
    </lineage>
</organism>
<feature type="region of interest" description="Disordered" evidence="1">
    <location>
        <begin position="1"/>
        <end position="26"/>
    </location>
</feature>
<feature type="compositionally biased region" description="Basic and acidic residues" evidence="1">
    <location>
        <begin position="156"/>
        <end position="166"/>
    </location>
</feature>
<dbReference type="AlphaFoldDB" id="A0A8K0TAP9"/>
<evidence type="ECO:0000313" key="2">
    <source>
        <dbReference type="EMBL" id="KAH7349897.1"/>
    </source>
</evidence>
<evidence type="ECO:0000256" key="1">
    <source>
        <dbReference type="SAM" id="MobiDB-lite"/>
    </source>
</evidence>
<protein>
    <submittedName>
        <fullName evidence="2">Uncharacterized protein</fullName>
    </submittedName>
</protein>